<dbReference type="EMBL" id="FRBW01000002">
    <property type="protein sequence ID" value="SHM19853.1"/>
    <property type="molecule type" value="Genomic_DNA"/>
</dbReference>
<reference evidence="2 3" key="1">
    <citation type="submission" date="2016-11" db="EMBL/GenBank/DDBJ databases">
        <authorList>
            <person name="Jaros S."/>
            <person name="Januszkiewicz K."/>
            <person name="Wedrychowicz H."/>
        </authorList>
    </citation>
    <scope>NUCLEOTIDE SEQUENCE [LARGE SCALE GENOMIC DNA]</scope>
    <source>
        <strain evidence="2 3">DSM 22153</strain>
    </source>
</reference>
<evidence type="ECO:0000313" key="2">
    <source>
        <dbReference type="EMBL" id="SHM19853.1"/>
    </source>
</evidence>
<dbReference type="GO" id="GO:0005829">
    <property type="term" value="C:cytosol"/>
    <property type="evidence" value="ECO:0007669"/>
    <property type="project" value="TreeGrafter"/>
</dbReference>
<protein>
    <submittedName>
        <fullName evidence="2">NAD(P)H-dependent FMN reductase</fullName>
    </submittedName>
</protein>
<proteinExistence type="predicted"/>
<sequence length="181" mass="19982">MTAIRLLALCGSLRAASSNRALLQAACGLAPENMQIRLYEGMASLPHFSPDLETANMLPEPVCALRRQVAEADGLLISCPEYMHCLPGSFKNMLDWMVGCTEFPGKKIALFQATSRHEYVPEMLRDVLKTMAADVVENACLMLPARSNVLDKQAIWEEKQLSGRIQDGLQIFADAIRTARS</sequence>
<feature type="domain" description="NADPH-dependent FMN reductase-like" evidence="1">
    <location>
        <begin position="5"/>
        <end position="144"/>
    </location>
</feature>
<organism evidence="2 3">
    <name type="scientific">Roseibium suaedae</name>
    <dbReference type="NCBI Taxonomy" id="735517"/>
    <lineage>
        <taxon>Bacteria</taxon>
        <taxon>Pseudomonadati</taxon>
        <taxon>Pseudomonadota</taxon>
        <taxon>Alphaproteobacteria</taxon>
        <taxon>Hyphomicrobiales</taxon>
        <taxon>Stappiaceae</taxon>
        <taxon>Roseibium</taxon>
    </lineage>
</organism>
<dbReference type="InterPro" id="IPR050712">
    <property type="entry name" value="NAD(P)H-dep_reductase"/>
</dbReference>
<keyword evidence="3" id="KW-1185">Reference proteome</keyword>
<dbReference type="STRING" id="735517.SAMN05444272_2024"/>
<dbReference type="Gene3D" id="3.40.50.360">
    <property type="match status" value="1"/>
</dbReference>
<dbReference type="GO" id="GO:0010181">
    <property type="term" value="F:FMN binding"/>
    <property type="evidence" value="ECO:0007669"/>
    <property type="project" value="TreeGrafter"/>
</dbReference>
<dbReference type="PANTHER" id="PTHR30543">
    <property type="entry name" value="CHROMATE REDUCTASE"/>
    <property type="match status" value="1"/>
</dbReference>
<dbReference type="Pfam" id="PF03358">
    <property type="entry name" value="FMN_red"/>
    <property type="match status" value="1"/>
</dbReference>
<evidence type="ECO:0000259" key="1">
    <source>
        <dbReference type="Pfam" id="PF03358"/>
    </source>
</evidence>
<dbReference type="AlphaFoldDB" id="A0A1M7GUB5"/>
<dbReference type="OrthoDB" id="9812295at2"/>
<dbReference type="InterPro" id="IPR005025">
    <property type="entry name" value="FMN_Rdtase-like_dom"/>
</dbReference>
<gene>
    <name evidence="2" type="ORF">SAMN05444272_2024</name>
</gene>
<dbReference type="SUPFAM" id="SSF52218">
    <property type="entry name" value="Flavoproteins"/>
    <property type="match status" value="1"/>
</dbReference>
<dbReference type="InterPro" id="IPR029039">
    <property type="entry name" value="Flavoprotein-like_sf"/>
</dbReference>
<dbReference type="RefSeq" id="WP_073012532.1">
    <property type="nucleotide sequence ID" value="NZ_FRBW01000002.1"/>
</dbReference>
<name>A0A1M7GUB5_9HYPH</name>
<accession>A0A1M7GUB5</accession>
<dbReference type="PANTHER" id="PTHR30543:SF21">
    <property type="entry name" value="NAD(P)H-DEPENDENT FMN REDUCTASE LOT6"/>
    <property type="match status" value="1"/>
</dbReference>
<dbReference type="GO" id="GO:0016491">
    <property type="term" value="F:oxidoreductase activity"/>
    <property type="evidence" value="ECO:0007669"/>
    <property type="project" value="InterPro"/>
</dbReference>
<evidence type="ECO:0000313" key="3">
    <source>
        <dbReference type="Proteomes" id="UP000186002"/>
    </source>
</evidence>
<dbReference type="Proteomes" id="UP000186002">
    <property type="component" value="Unassembled WGS sequence"/>
</dbReference>